<keyword evidence="1" id="KW-0805">Transcription regulation</keyword>
<dbReference type="PANTHER" id="PTHR38445">
    <property type="entry name" value="HTH-TYPE TRANSCRIPTIONAL REPRESSOR YTRA"/>
    <property type="match status" value="1"/>
</dbReference>
<keyword evidence="2" id="KW-0238">DNA-binding</keyword>
<dbReference type="Proteomes" id="UP000244081">
    <property type="component" value="Unassembled WGS sequence"/>
</dbReference>
<name>A0A2T5VC71_9HYPH</name>
<keyword evidence="3" id="KW-0804">Transcription</keyword>
<dbReference type="PROSITE" id="PS50949">
    <property type="entry name" value="HTH_GNTR"/>
    <property type="match status" value="1"/>
</dbReference>
<proteinExistence type="predicted"/>
<dbReference type="InterPro" id="IPR036390">
    <property type="entry name" value="WH_DNA-bd_sf"/>
</dbReference>
<reference evidence="5 6" key="1">
    <citation type="submission" date="2018-04" db="EMBL/GenBank/DDBJ databases">
        <title>Genomic Encyclopedia of Archaeal and Bacterial Type Strains, Phase II (KMG-II): from individual species to whole genera.</title>
        <authorList>
            <person name="Goeker M."/>
        </authorList>
    </citation>
    <scope>NUCLEOTIDE SEQUENCE [LARGE SCALE GENOMIC DNA]</scope>
    <source>
        <strain evidence="5 6">DSM 23382</strain>
    </source>
</reference>
<keyword evidence="6" id="KW-1185">Reference proteome</keyword>
<dbReference type="GO" id="GO:0003677">
    <property type="term" value="F:DNA binding"/>
    <property type="evidence" value="ECO:0007669"/>
    <property type="project" value="UniProtKB-KW"/>
</dbReference>
<evidence type="ECO:0000256" key="1">
    <source>
        <dbReference type="ARBA" id="ARBA00023015"/>
    </source>
</evidence>
<accession>A0A2T5VC71</accession>
<dbReference type="GO" id="GO:0003700">
    <property type="term" value="F:DNA-binding transcription factor activity"/>
    <property type="evidence" value="ECO:0007669"/>
    <property type="project" value="InterPro"/>
</dbReference>
<comment type="caution">
    <text evidence="5">The sequence shown here is derived from an EMBL/GenBank/DDBJ whole genome shotgun (WGS) entry which is preliminary data.</text>
</comment>
<evidence type="ECO:0000259" key="4">
    <source>
        <dbReference type="PROSITE" id="PS50949"/>
    </source>
</evidence>
<evidence type="ECO:0000256" key="3">
    <source>
        <dbReference type="ARBA" id="ARBA00023163"/>
    </source>
</evidence>
<dbReference type="CDD" id="cd07377">
    <property type="entry name" value="WHTH_GntR"/>
    <property type="match status" value="1"/>
</dbReference>
<dbReference type="AlphaFoldDB" id="A0A2T5VC71"/>
<evidence type="ECO:0000256" key="2">
    <source>
        <dbReference type="ARBA" id="ARBA00023125"/>
    </source>
</evidence>
<dbReference type="InterPro" id="IPR000524">
    <property type="entry name" value="Tscrpt_reg_HTH_GntR"/>
</dbReference>
<dbReference type="PANTHER" id="PTHR38445:SF7">
    <property type="entry name" value="GNTR-FAMILY TRANSCRIPTIONAL REGULATOR"/>
    <property type="match status" value="1"/>
</dbReference>
<dbReference type="SUPFAM" id="SSF46785">
    <property type="entry name" value="Winged helix' DNA-binding domain"/>
    <property type="match status" value="1"/>
</dbReference>
<protein>
    <submittedName>
        <fullName evidence="5">GntR family transcriptional regulator</fullName>
    </submittedName>
</protein>
<dbReference type="SMART" id="SM00345">
    <property type="entry name" value="HTH_GNTR"/>
    <property type="match status" value="1"/>
</dbReference>
<dbReference type="EMBL" id="QAYG01000002">
    <property type="protein sequence ID" value="PTW61352.1"/>
    <property type="molecule type" value="Genomic_DNA"/>
</dbReference>
<feature type="domain" description="HTH gntR-type" evidence="4">
    <location>
        <begin position="11"/>
        <end position="79"/>
    </location>
</feature>
<evidence type="ECO:0000313" key="5">
    <source>
        <dbReference type="EMBL" id="PTW61352.1"/>
    </source>
</evidence>
<dbReference type="Pfam" id="PF00392">
    <property type="entry name" value="GntR"/>
    <property type="match status" value="1"/>
</dbReference>
<gene>
    <name evidence="5" type="ORF">C8N35_10261</name>
</gene>
<sequence>MDFRVDRSLAMPVRAQLKGAIEFAISFGELTAGDALPSVREMAKLAGVAPMTVTQVYSELKAEGLVEARKGAGTFITDSSQARAAQHSDIDTLHREIDQAIDKALELGISAADFSTIVKTRVDYRQRIGPRAHFVMAGLFPDATNSYCRLLGEQLGSRVLVEGTTLDALRHDPQARAFAASSDCVVTFTNRHKELKQLMPSARIVTIRFIPSETTRMQLASLMPTARLLVLSQFPDFLPSFRSAVRRFASHVTNVTAINFDDPMVADHLKVCDAVVYATGTEKTAEMARPGTFMFEYRHIPDPADVDRVLKPLLTHTA</sequence>
<dbReference type="OrthoDB" id="7173258at2"/>
<evidence type="ECO:0000313" key="6">
    <source>
        <dbReference type="Proteomes" id="UP000244081"/>
    </source>
</evidence>
<organism evidence="5 6">
    <name type="scientific">Breoghania corrubedonensis</name>
    <dbReference type="NCBI Taxonomy" id="665038"/>
    <lineage>
        <taxon>Bacteria</taxon>
        <taxon>Pseudomonadati</taxon>
        <taxon>Pseudomonadota</taxon>
        <taxon>Alphaproteobacteria</taxon>
        <taxon>Hyphomicrobiales</taxon>
        <taxon>Stappiaceae</taxon>
        <taxon>Breoghania</taxon>
    </lineage>
</organism>
<dbReference type="Gene3D" id="1.10.10.10">
    <property type="entry name" value="Winged helix-like DNA-binding domain superfamily/Winged helix DNA-binding domain"/>
    <property type="match status" value="1"/>
</dbReference>
<dbReference type="InterPro" id="IPR036388">
    <property type="entry name" value="WH-like_DNA-bd_sf"/>
</dbReference>